<organism evidence="5 6">
    <name type="scientific">Papilio machaon</name>
    <name type="common">Old World swallowtail butterfly</name>
    <dbReference type="NCBI Taxonomy" id="76193"/>
    <lineage>
        <taxon>Eukaryota</taxon>
        <taxon>Metazoa</taxon>
        <taxon>Ecdysozoa</taxon>
        <taxon>Arthropoda</taxon>
        <taxon>Hexapoda</taxon>
        <taxon>Insecta</taxon>
        <taxon>Pterygota</taxon>
        <taxon>Neoptera</taxon>
        <taxon>Endopterygota</taxon>
        <taxon>Lepidoptera</taxon>
        <taxon>Glossata</taxon>
        <taxon>Ditrysia</taxon>
        <taxon>Papilionoidea</taxon>
        <taxon>Papilionidae</taxon>
        <taxon>Papilioninae</taxon>
        <taxon>Papilio</taxon>
    </lineage>
</organism>
<dbReference type="GO" id="GO:0006508">
    <property type="term" value="P:proteolysis"/>
    <property type="evidence" value="ECO:0007669"/>
    <property type="project" value="UniProtKB-KW"/>
</dbReference>
<sequence length="248" mass="27465">MQKSFVVQMNQQRPVALGYLISKEYSFICGGSLITTQYVLTAAHCVHTIERIEPTIVRVGVVNITGSKWNDDTDYEVDTVHVHPNYKKSRKYHDLALIRLVTPIRTSQTAFPACLYSFEIEPTIQLYITGWGKTDVTRAGTSNVLLKATLQIVPRESCNSMYTTSRKLPDGIMDTQICAGDSNGVMDTCQGDSGGPLQGLTHKDGHYRIIGVTSFGSGCGSAVPGVYTRIYKYLDWIESLVWPSDLAE</sequence>
<keyword evidence="6" id="KW-1185">Reference proteome</keyword>
<dbReference type="SMART" id="SM00020">
    <property type="entry name" value="Tryp_SPc"/>
    <property type="match status" value="1"/>
</dbReference>
<dbReference type="InterPro" id="IPR033116">
    <property type="entry name" value="TRYPSIN_SER"/>
</dbReference>
<accession>A0A194RCN5</accession>
<evidence type="ECO:0000256" key="1">
    <source>
        <dbReference type="ARBA" id="ARBA00023157"/>
    </source>
</evidence>
<keyword evidence="3" id="KW-0378">Hydrolase</keyword>
<dbReference type="InterPro" id="IPR001314">
    <property type="entry name" value="Peptidase_S1A"/>
</dbReference>
<feature type="domain" description="Peptidase S1" evidence="4">
    <location>
        <begin position="6"/>
        <end position="242"/>
    </location>
</feature>
<evidence type="ECO:0000256" key="2">
    <source>
        <dbReference type="ARBA" id="ARBA00024195"/>
    </source>
</evidence>
<dbReference type="Proteomes" id="UP000053240">
    <property type="component" value="Unassembled WGS sequence"/>
</dbReference>
<dbReference type="EMBL" id="KQ460397">
    <property type="protein sequence ID" value="KPJ15234.1"/>
    <property type="molecule type" value="Genomic_DNA"/>
</dbReference>
<dbReference type="Pfam" id="PF00089">
    <property type="entry name" value="Trypsin"/>
    <property type="match status" value="1"/>
</dbReference>
<comment type="similarity">
    <text evidence="2">Belongs to the peptidase S1 family. CLIP subfamily.</text>
</comment>
<evidence type="ECO:0000259" key="4">
    <source>
        <dbReference type="PROSITE" id="PS50240"/>
    </source>
</evidence>
<dbReference type="PROSITE" id="PS00134">
    <property type="entry name" value="TRYPSIN_HIS"/>
    <property type="match status" value="1"/>
</dbReference>
<dbReference type="FunFam" id="2.40.10.10:FF:000002">
    <property type="entry name" value="Transmembrane protease serine"/>
    <property type="match status" value="1"/>
</dbReference>
<dbReference type="InterPro" id="IPR043504">
    <property type="entry name" value="Peptidase_S1_PA_chymotrypsin"/>
</dbReference>
<gene>
    <name evidence="5" type="ORF">RR48_09261</name>
</gene>
<dbReference type="PROSITE" id="PS50240">
    <property type="entry name" value="TRYPSIN_DOM"/>
    <property type="match status" value="1"/>
</dbReference>
<evidence type="ECO:0000313" key="5">
    <source>
        <dbReference type="EMBL" id="KPJ15234.1"/>
    </source>
</evidence>
<dbReference type="Gene3D" id="2.40.10.10">
    <property type="entry name" value="Trypsin-like serine proteases"/>
    <property type="match status" value="2"/>
</dbReference>
<dbReference type="PANTHER" id="PTHR24252:SF7">
    <property type="entry name" value="HYALIN"/>
    <property type="match status" value="1"/>
</dbReference>
<dbReference type="InParanoid" id="A0A194RCN5"/>
<protein>
    <submittedName>
        <fullName evidence="5">Serine protease persephone</fullName>
    </submittedName>
</protein>
<dbReference type="CDD" id="cd00190">
    <property type="entry name" value="Tryp_SPc"/>
    <property type="match status" value="1"/>
</dbReference>
<evidence type="ECO:0000313" key="6">
    <source>
        <dbReference type="Proteomes" id="UP000053240"/>
    </source>
</evidence>
<dbReference type="PRINTS" id="PR00722">
    <property type="entry name" value="CHYMOTRYPSIN"/>
</dbReference>
<proteinExistence type="inferred from homology"/>
<name>A0A194RCN5_PAPMA</name>
<dbReference type="InterPro" id="IPR009003">
    <property type="entry name" value="Peptidase_S1_PA"/>
</dbReference>
<evidence type="ECO:0000256" key="3">
    <source>
        <dbReference type="RuleBase" id="RU363034"/>
    </source>
</evidence>
<dbReference type="GO" id="GO:0004252">
    <property type="term" value="F:serine-type endopeptidase activity"/>
    <property type="evidence" value="ECO:0007669"/>
    <property type="project" value="InterPro"/>
</dbReference>
<dbReference type="PANTHER" id="PTHR24252">
    <property type="entry name" value="ACROSIN-RELATED"/>
    <property type="match status" value="1"/>
</dbReference>
<dbReference type="AlphaFoldDB" id="A0A194RCN5"/>
<keyword evidence="1" id="KW-1015">Disulfide bond</keyword>
<keyword evidence="3 5" id="KW-0645">Protease</keyword>
<dbReference type="InterPro" id="IPR001254">
    <property type="entry name" value="Trypsin_dom"/>
</dbReference>
<dbReference type="PROSITE" id="PS00135">
    <property type="entry name" value="TRYPSIN_SER"/>
    <property type="match status" value="1"/>
</dbReference>
<dbReference type="STRING" id="76193.A0A194RCN5"/>
<keyword evidence="3" id="KW-0720">Serine protease</keyword>
<dbReference type="InterPro" id="IPR018114">
    <property type="entry name" value="TRYPSIN_HIS"/>
</dbReference>
<dbReference type="FunCoup" id="A0A194RCN5">
    <property type="interactions" value="46"/>
</dbReference>
<dbReference type="SUPFAM" id="SSF50494">
    <property type="entry name" value="Trypsin-like serine proteases"/>
    <property type="match status" value="1"/>
</dbReference>
<reference evidence="5 6" key="1">
    <citation type="journal article" date="2015" name="Nat. Commun.">
        <title>Outbred genome sequencing and CRISPR/Cas9 gene editing in butterflies.</title>
        <authorList>
            <person name="Li X."/>
            <person name="Fan D."/>
            <person name="Zhang W."/>
            <person name="Liu G."/>
            <person name="Zhang L."/>
            <person name="Zhao L."/>
            <person name="Fang X."/>
            <person name="Chen L."/>
            <person name="Dong Y."/>
            <person name="Chen Y."/>
            <person name="Ding Y."/>
            <person name="Zhao R."/>
            <person name="Feng M."/>
            <person name="Zhu Y."/>
            <person name="Feng Y."/>
            <person name="Jiang X."/>
            <person name="Zhu D."/>
            <person name="Xiang H."/>
            <person name="Feng X."/>
            <person name="Li S."/>
            <person name="Wang J."/>
            <person name="Zhang G."/>
            <person name="Kronforst M.R."/>
            <person name="Wang W."/>
        </authorList>
    </citation>
    <scope>NUCLEOTIDE SEQUENCE [LARGE SCALE GENOMIC DNA]</scope>
    <source>
        <strain evidence="5">Ya'a_city_454_Pm</strain>
        <tissue evidence="5">Whole body</tissue>
    </source>
</reference>